<dbReference type="PROSITE" id="PS50995">
    <property type="entry name" value="HTH_MARR_2"/>
    <property type="match status" value="1"/>
</dbReference>
<keyword evidence="3" id="KW-1185">Reference proteome</keyword>
<dbReference type="Proteomes" id="UP000193963">
    <property type="component" value="Unassembled WGS sequence"/>
</dbReference>
<dbReference type="InterPro" id="IPR000835">
    <property type="entry name" value="HTH_MarR-typ"/>
</dbReference>
<dbReference type="InterPro" id="IPR036390">
    <property type="entry name" value="WH_DNA-bd_sf"/>
</dbReference>
<proteinExistence type="predicted"/>
<dbReference type="Gene3D" id="1.10.10.10">
    <property type="entry name" value="Winged helix-like DNA-binding domain superfamily/Winged helix DNA-binding domain"/>
    <property type="match status" value="1"/>
</dbReference>
<sequence length="164" mass="18049">MADTEGTDQIPLLFDHGVSFRITGVANRLNRSAAVFYREIFGIGLPEWRMMLALGKTPELKVGDAARSADLDAAQASRALKLLKARELVTMEMTASRGRATIVRLTEGGRAFHDRLLEAGDRRAERIRAGFTPEELAQLFDLLGRIGANAEALIELQRETGQDP</sequence>
<feature type="domain" description="HTH marR-type" evidence="1">
    <location>
        <begin position="15"/>
        <end position="148"/>
    </location>
</feature>
<evidence type="ECO:0000313" key="3">
    <source>
        <dbReference type="Proteomes" id="UP000193963"/>
    </source>
</evidence>
<evidence type="ECO:0000313" key="2">
    <source>
        <dbReference type="EMBL" id="SLN57582.1"/>
    </source>
</evidence>
<dbReference type="PANTHER" id="PTHR33164">
    <property type="entry name" value="TRANSCRIPTIONAL REGULATOR, MARR FAMILY"/>
    <property type="match status" value="1"/>
</dbReference>
<dbReference type="InterPro" id="IPR036388">
    <property type="entry name" value="WH-like_DNA-bd_sf"/>
</dbReference>
<accession>A0A1X6ZQ12</accession>
<name>A0A1X6ZQ12_9RHOB</name>
<dbReference type="SMART" id="SM00347">
    <property type="entry name" value="HTH_MARR"/>
    <property type="match status" value="1"/>
</dbReference>
<dbReference type="GO" id="GO:0006950">
    <property type="term" value="P:response to stress"/>
    <property type="evidence" value="ECO:0007669"/>
    <property type="project" value="TreeGrafter"/>
</dbReference>
<dbReference type="SUPFAM" id="SSF46785">
    <property type="entry name" value="Winged helix' DNA-binding domain"/>
    <property type="match status" value="1"/>
</dbReference>
<organism evidence="2 3">
    <name type="scientific">Pseudooceanicola marinus</name>
    <dbReference type="NCBI Taxonomy" id="396013"/>
    <lineage>
        <taxon>Bacteria</taxon>
        <taxon>Pseudomonadati</taxon>
        <taxon>Pseudomonadota</taxon>
        <taxon>Alphaproteobacteria</taxon>
        <taxon>Rhodobacterales</taxon>
        <taxon>Paracoccaceae</taxon>
        <taxon>Pseudooceanicola</taxon>
    </lineage>
</organism>
<gene>
    <name evidence="2" type="ORF">PSM7751_02894</name>
</gene>
<dbReference type="OrthoDB" id="8906692at2"/>
<dbReference type="PANTHER" id="PTHR33164:SF43">
    <property type="entry name" value="HTH-TYPE TRANSCRIPTIONAL REPRESSOR YETL"/>
    <property type="match status" value="1"/>
</dbReference>
<reference evidence="2 3" key="1">
    <citation type="submission" date="2017-03" db="EMBL/GenBank/DDBJ databases">
        <authorList>
            <person name="Afonso C.L."/>
            <person name="Miller P.J."/>
            <person name="Scott M.A."/>
            <person name="Spackman E."/>
            <person name="Goraichik I."/>
            <person name="Dimitrov K.M."/>
            <person name="Suarez D.L."/>
            <person name="Swayne D.E."/>
        </authorList>
    </citation>
    <scope>NUCLEOTIDE SEQUENCE [LARGE SCALE GENOMIC DNA]</scope>
    <source>
        <strain evidence="2 3">CECT 7751</strain>
    </source>
</reference>
<dbReference type="RefSeq" id="WP_157792234.1">
    <property type="nucleotide sequence ID" value="NZ_FWFN01000005.1"/>
</dbReference>
<dbReference type="EMBL" id="FWFN01000005">
    <property type="protein sequence ID" value="SLN57582.1"/>
    <property type="molecule type" value="Genomic_DNA"/>
</dbReference>
<dbReference type="InterPro" id="IPR039422">
    <property type="entry name" value="MarR/SlyA-like"/>
</dbReference>
<protein>
    <submittedName>
        <fullName evidence="2">MarR family protein</fullName>
    </submittedName>
</protein>
<dbReference type="AlphaFoldDB" id="A0A1X6ZQ12"/>
<dbReference type="GO" id="GO:0003700">
    <property type="term" value="F:DNA-binding transcription factor activity"/>
    <property type="evidence" value="ECO:0007669"/>
    <property type="project" value="InterPro"/>
</dbReference>
<dbReference type="Pfam" id="PF12802">
    <property type="entry name" value="MarR_2"/>
    <property type="match status" value="1"/>
</dbReference>
<evidence type="ECO:0000259" key="1">
    <source>
        <dbReference type="PROSITE" id="PS50995"/>
    </source>
</evidence>